<accession>A0A2G7STR6</accession>
<dbReference type="EMBL" id="PEKC01000268">
    <property type="protein sequence ID" value="PII30283.1"/>
    <property type="molecule type" value="Genomic_DNA"/>
</dbReference>
<sequence length="238" mass="25762">MKAGRSMLDTLHRHQLVDLGPQAWADLLERPWDAQAREILTHWRDHALPLVVARQSAEHAAAGLMALGLPAPGRWQRRRMGFDVARGAAIGTREFPSLDELMASHTSSYSASPLATYGALQQCLRAAGATGFVFGSHGWQGITGLPYLRPGSDIDLWVPVDGAEQGDRLASLLQAMPQDGPRVDAELVFPGGWAVAWREWAAWRAGRVRSVLVKGLHGVALRENQDWCASAAAPGVPA</sequence>
<dbReference type="GO" id="GO:0016779">
    <property type="term" value="F:nucleotidyltransferase activity"/>
    <property type="evidence" value="ECO:0007669"/>
    <property type="project" value="UniProtKB-KW"/>
</dbReference>
<dbReference type="NCBIfam" id="TIGR03135">
    <property type="entry name" value="malonate_mdcG"/>
    <property type="match status" value="1"/>
</dbReference>
<comment type="caution">
    <text evidence="5">The sequence shown here is derived from an EMBL/GenBank/DDBJ whole genome shotgun (WGS) entry which is preliminary data.</text>
</comment>
<feature type="domain" description="Phosphoribosyl-dephospho-CoA transferase MdcG C-terminal" evidence="3">
    <location>
        <begin position="111"/>
        <end position="224"/>
    </location>
</feature>
<keyword evidence="2" id="KW-0548">Nucleotidyltransferase</keyword>
<evidence type="ECO:0000259" key="4">
    <source>
        <dbReference type="Pfam" id="PF20866"/>
    </source>
</evidence>
<feature type="domain" description="Phosphoribosyl-dephospho-CoA transferase MdcG N-terminal" evidence="4">
    <location>
        <begin position="12"/>
        <end position="90"/>
    </location>
</feature>
<dbReference type="InterPro" id="IPR017557">
    <property type="entry name" value="Holo-ACP_synthase"/>
</dbReference>
<dbReference type="InterPro" id="IPR049180">
    <property type="entry name" value="MdcG_C"/>
</dbReference>
<evidence type="ECO:0000256" key="2">
    <source>
        <dbReference type="ARBA" id="ARBA00022695"/>
    </source>
</evidence>
<reference evidence="5" key="1">
    <citation type="submission" date="2017-10" db="EMBL/GenBank/DDBJ databases">
        <title>Chryseobacterium sp. B5 is a hydrocarbonoclastic and plant growth promoting bacterium.</title>
        <authorList>
            <person name="Thijs S."/>
            <person name="Gkorezis P."/>
            <person name="Van Hamme J."/>
        </authorList>
    </citation>
    <scope>NUCLEOTIDE SEQUENCE</scope>
    <source>
        <strain evidence="5">B5</strain>
    </source>
</reference>
<dbReference type="Pfam" id="PF20866">
    <property type="entry name" value="MdcG_N"/>
    <property type="match status" value="1"/>
</dbReference>
<evidence type="ECO:0000259" key="3">
    <source>
        <dbReference type="Pfam" id="PF10620"/>
    </source>
</evidence>
<dbReference type="InterPro" id="IPR048903">
    <property type="entry name" value="MdcG_N"/>
</dbReference>
<evidence type="ECO:0000313" key="5">
    <source>
        <dbReference type="EMBL" id="PII30283.1"/>
    </source>
</evidence>
<dbReference type="AlphaFoldDB" id="A0A2G7STR6"/>
<name>A0A2G7STR6_9FLAO</name>
<gene>
    <name evidence="5" type="primary">mdcG</name>
    <name evidence="5" type="ORF">CTI11_29060</name>
</gene>
<keyword evidence="1" id="KW-0808">Transferase</keyword>
<proteinExistence type="predicted"/>
<protein>
    <submittedName>
        <fullName evidence="5">Malonate decarboxylase holo-[acyl-carrier-protein] synthase</fullName>
    </submittedName>
</protein>
<evidence type="ECO:0000256" key="1">
    <source>
        <dbReference type="ARBA" id="ARBA00022679"/>
    </source>
</evidence>
<dbReference type="Pfam" id="PF10620">
    <property type="entry name" value="MdcG"/>
    <property type="match status" value="1"/>
</dbReference>
<organism evidence="5">
    <name type="scientific">Chryseobacterium sp. B5</name>
    <dbReference type="NCBI Taxonomy" id="2050562"/>
    <lineage>
        <taxon>Bacteria</taxon>
        <taxon>Pseudomonadati</taxon>
        <taxon>Bacteroidota</taxon>
        <taxon>Flavobacteriia</taxon>
        <taxon>Flavobacteriales</taxon>
        <taxon>Weeksellaceae</taxon>
        <taxon>Chryseobacterium group</taxon>
        <taxon>Chryseobacterium</taxon>
    </lineage>
</organism>